<proteinExistence type="predicted"/>
<evidence type="ECO:0000259" key="1">
    <source>
        <dbReference type="Pfam" id="PF23055"/>
    </source>
</evidence>
<evidence type="ECO:0000313" key="2">
    <source>
        <dbReference type="EMBL" id="CAF4741502.1"/>
    </source>
</evidence>
<organism evidence="2 3">
    <name type="scientific">Pieris macdunnoughi</name>
    <dbReference type="NCBI Taxonomy" id="345717"/>
    <lineage>
        <taxon>Eukaryota</taxon>
        <taxon>Metazoa</taxon>
        <taxon>Ecdysozoa</taxon>
        <taxon>Arthropoda</taxon>
        <taxon>Hexapoda</taxon>
        <taxon>Insecta</taxon>
        <taxon>Pterygota</taxon>
        <taxon>Neoptera</taxon>
        <taxon>Endopterygota</taxon>
        <taxon>Lepidoptera</taxon>
        <taxon>Glossata</taxon>
        <taxon>Ditrysia</taxon>
        <taxon>Papilionoidea</taxon>
        <taxon>Pieridae</taxon>
        <taxon>Pierinae</taxon>
        <taxon>Pieris</taxon>
    </lineage>
</organism>
<evidence type="ECO:0000313" key="3">
    <source>
        <dbReference type="Proteomes" id="UP000663880"/>
    </source>
</evidence>
<accession>A0A821KZD2</accession>
<protein>
    <recommendedName>
        <fullName evidence="1">DUF7041 domain-containing protein</fullName>
    </recommendedName>
</protein>
<dbReference type="InterPro" id="IPR055469">
    <property type="entry name" value="DUF7041"/>
</dbReference>
<feature type="domain" description="DUF7041" evidence="1">
    <location>
        <begin position="51"/>
        <end position="94"/>
    </location>
</feature>
<dbReference type="Proteomes" id="UP000663880">
    <property type="component" value="Unassembled WGS sequence"/>
</dbReference>
<dbReference type="OrthoDB" id="10257314at2759"/>
<dbReference type="EMBL" id="CAJOBZ010000001">
    <property type="protein sequence ID" value="CAF4741502.1"/>
    <property type="molecule type" value="Genomic_DNA"/>
</dbReference>
<dbReference type="AlphaFoldDB" id="A0A821KZD2"/>
<sequence>MANTNSSAVFFLGTRAHYQVGQLSQTAAQQGPLQIKPEFSDVSAISVTSRIPEFWTDQPRVWFIRAEAVLGPQKTADEAQFQIVVSKLGKEAVKKLLRVGC</sequence>
<comment type="caution">
    <text evidence="2">The sequence shown here is derived from an EMBL/GenBank/DDBJ whole genome shotgun (WGS) entry which is preliminary data.</text>
</comment>
<reference evidence="2" key="1">
    <citation type="submission" date="2021-02" db="EMBL/GenBank/DDBJ databases">
        <authorList>
            <person name="Steward A R."/>
        </authorList>
    </citation>
    <scope>NUCLEOTIDE SEQUENCE</scope>
</reference>
<dbReference type="Pfam" id="PF23055">
    <property type="entry name" value="DUF7041"/>
    <property type="match status" value="1"/>
</dbReference>
<name>A0A821KZD2_9NEOP</name>
<gene>
    <name evidence="2" type="ORF">PMACD_LOCUS39</name>
</gene>
<keyword evidence="3" id="KW-1185">Reference proteome</keyword>